<sequence length="556" mass="65859">MFFGPQPRITGLDKILNGHAYSRAVQAHILTNLILGDIILDEVDLTEKERAETENKLRESERSLILFVKENRTYQSQRAKFKTAFHILEGELVYNHYKTFPFIIYVLESRVREVTASVRRTQLAVGRRKSTKLAASPPRGPATKLGQLIREESHRAGKSLIGVELWFQAFESVVVKWMLKFVVGAPCKVKFDVGFNSSSSSSGGLIKLCGRFLVIKMCDGRSGDFLLCYMLFFIISKEKMVFNKRKRENEESDRKWEESKIERVSEFKYLGYIFNERATDKAQVREVMRKANKVVGCVWGIGERKWEGEFGRRIMMLESMVESVLMYGAEIRGWKEQEEVERVQEKYLRWVLGVDRETPGYIVREECKRSKLRVKAGKRAAKFEDRMGGREESECYNREKKKSADVKERENYCRRNGYASEEVERMRAEGNWMSAEMSEKDKDTDKQERRERIRESRYNREYERCMTEDVPVYLRRESAKERKMMARYWTEEEERRCRMCREESETIEHMWSGCNEMRERERKDRGEILSEDGMEIGWMKKIWKRRERIEIHMGGE</sequence>
<proteinExistence type="predicted"/>
<accession>A0A8J6HEV1</accession>
<dbReference type="EMBL" id="JABDTM020025551">
    <property type="protein sequence ID" value="KAH0813148.1"/>
    <property type="molecule type" value="Genomic_DNA"/>
</dbReference>
<protein>
    <submittedName>
        <fullName evidence="1">Uncharacterized protein</fullName>
    </submittedName>
</protein>
<name>A0A8J6HEV1_TENMO</name>
<evidence type="ECO:0000313" key="2">
    <source>
        <dbReference type="Proteomes" id="UP000719412"/>
    </source>
</evidence>
<reference evidence="1" key="2">
    <citation type="submission" date="2021-08" db="EMBL/GenBank/DDBJ databases">
        <authorList>
            <person name="Eriksson T."/>
        </authorList>
    </citation>
    <scope>NUCLEOTIDE SEQUENCE</scope>
    <source>
        <strain evidence="1">Stoneville</strain>
        <tissue evidence="1">Whole head</tissue>
    </source>
</reference>
<reference evidence="1" key="1">
    <citation type="journal article" date="2020" name="J Insects Food Feed">
        <title>The yellow mealworm (Tenebrio molitor) genome: a resource for the emerging insects as food and feed industry.</title>
        <authorList>
            <person name="Eriksson T."/>
            <person name="Andere A."/>
            <person name="Kelstrup H."/>
            <person name="Emery V."/>
            <person name="Picard C."/>
        </authorList>
    </citation>
    <scope>NUCLEOTIDE SEQUENCE</scope>
    <source>
        <strain evidence="1">Stoneville</strain>
        <tissue evidence="1">Whole head</tissue>
    </source>
</reference>
<keyword evidence="2" id="KW-1185">Reference proteome</keyword>
<comment type="caution">
    <text evidence="1">The sequence shown here is derived from an EMBL/GenBank/DDBJ whole genome shotgun (WGS) entry which is preliminary data.</text>
</comment>
<evidence type="ECO:0000313" key="1">
    <source>
        <dbReference type="EMBL" id="KAH0813148.1"/>
    </source>
</evidence>
<gene>
    <name evidence="1" type="ORF">GEV33_009642</name>
</gene>
<dbReference type="AlphaFoldDB" id="A0A8J6HEV1"/>
<organism evidence="1 2">
    <name type="scientific">Tenebrio molitor</name>
    <name type="common">Yellow mealworm beetle</name>
    <dbReference type="NCBI Taxonomy" id="7067"/>
    <lineage>
        <taxon>Eukaryota</taxon>
        <taxon>Metazoa</taxon>
        <taxon>Ecdysozoa</taxon>
        <taxon>Arthropoda</taxon>
        <taxon>Hexapoda</taxon>
        <taxon>Insecta</taxon>
        <taxon>Pterygota</taxon>
        <taxon>Neoptera</taxon>
        <taxon>Endopterygota</taxon>
        <taxon>Coleoptera</taxon>
        <taxon>Polyphaga</taxon>
        <taxon>Cucujiformia</taxon>
        <taxon>Tenebrionidae</taxon>
        <taxon>Tenebrio</taxon>
    </lineage>
</organism>
<dbReference type="Proteomes" id="UP000719412">
    <property type="component" value="Unassembled WGS sequence"/>
</dbReference>